<reference evidence="6" key="1">
    <citation type="submission" date="2022-11" db="UniProtKB">
        <authorList>
            <consortium name="WormBaseParasite"/>
        </authorList>
    </citation>
    <scope>IDENTIFICATION</scope>
</reference>
<accession>A0A914RYZ2</accession>
<keyword evidence="3" id="KW-0472">Membrane</keyword>
<feature type="domain" description="Nematode cuticle collagen N-terminal" evidence="4">
    <location>
        <begin position="25"/>
        <end position="105"/>
    </location>
</feature>
<keyword evidence="3" id="KW-1133">Transmembrane helix</keyword>
<keyword evidence="3" id="KW-0812">Transmembrane</keyword>
<evidence type="ECO:0000256" key="2">
    <source>
        <dbReference type="SAM" id="MobiDB-lite"/>
    </source>
</evidence>
<dbReference type="AlphaFoldDB" id="A0A914RYZ2"/>
<dbReference type="PANTHER" id="PTHR24637:SF301">
    <property type="entry name" value="NEMATODE CUTICLE COLLAGEN N-TERMINAL DOMAIN-CONTAINING PROTEIN"/>
    <property type="match status" value="1"/>
</dbReference>
<evidence type="ECO:0000256" key="3">
    <source>
        <dbReference type="SAM" id="Phobius"/>
    </source>
</evidence>
<feature type="region of interest" description="Disordered" evidence="2">
    <location>
        <begin position="171"/>
        <end position="199"/>
    </location>
</feature>
<dbReference type="SMART" id="SM01088">
    <property type="entry name" value="Col_cuticle_N"/>
    <property type="match status" value="1"/>
</dbReference>
<organism evidence="5 6">
    <name type="scientific">Parascaris equorum</name>
    <name type="common">Equine roundworm</name>
    <dbReference type="NCBI Taxonomy" id="6256"/>
    <lineage>
        <taxon>Eukaryota</taxon>
        <taxon>Metazoa</taxon>
        <taxon>Ecdysozoa</taxon>
        <taxon>Nematoda</taxon>
        <taxon>Chromadorea</taxon>
        <taxon>Rhabditida</taxon>
        <taxon>Spirurina</taxon>
        <taxon>Ascaridomorpha</taxon>
        <taxon>Ascaridoidea</taxon>
        <taxon>Ascarididae</taxon>
        <taxon>Parascaris</taxon>
    </lineage>
</organism>
<sequence>MKRTRSGSEFESELAKYREAETFRRLAFLGVFISTIAALTSIIAVPALYGYMQRVQSTLQVTVSSTSTRERCEQINFSCLMKTYNKLQLEADYCKSTTGAMWQQFARAQAHKGVFDRVKPQTGMEAFLIGTTQSDIAQDRRKRHVGFDTFVETTRHVRQVSDNSCACKIGPVGPPGPPGIDGRNGIDGKPGLNGKDGRDAALTELPRAEDFCFECPE</sequence>
<keyword evidence="1" id="KW-0677">Repeat</keyword>
<feature type="transmembrane region" description="Helical" evidence="3">
    <location>
        <begin position="26"/>
        <end position="52"/>
    </location>
</feature>
<evidence type="ECO:0000256" key="1">
    <source>
        <dbReference type="ARBA" id="ARBA00022737"/>
    </source>
</evidence>
<dbReference type="GO" id="GO:0042302">
    <property type="term" value="F:structural constituent of cuticle"/>
    <property type="evidence" value="ECO:0007669"/>
    <property type="project" value="InterPro"/>
</dbReference>
<evidence type="ECO:0000259" key="4">
    <source>
        <dbReference type="SMART" id="SM01088"/>
    </source>
</evidence>
<dbReference type="InterPro" id="IPR002486">
    <property type="entry name" value="Col_cuticle_N"/>
</dbReference>
<name>A0A914RYZ2_PAREQ</name>
<dbReference type="WBParaSite" id="PEQ_0001173001-mRNA-1">
    <property type="protein sequence ID" value="PEQ_0001173001-mRNA-1"/>
    <property type="gene ID" value="PEQ_0001173001"/>
</dbReference>
<dbReference type="Proteomes" id="UP000887564">
    <property type="component" value="Unplaced"/>
</dbReference>
<keyword evidence="5" id="KW-1185">Reference proteome</keyword>
<evidence type="ECO:0000313" key="6">
    <source>
        <dbReference type="WBParaSite" id="PEQ_0001173001-mRNA-1"/>
    </source>
</evidence>
<dbReference type="PANTHER" id="PTHR24637">
    <property type="entry name" value="COLLAGEN"/>
    <property type="match status" value="1"/>
</dbReference>
<dbReference type="Pfam" id="PF01484">
    <property type="entry name" value="Col_cuticle_N"/>
    <property type="match status" value="1"/>
</dbReference>
<protein>
    <submittedName>
        <fullName evidence="6">Nematode cuticle collagen N-terminal domain-containing protein</fullName>
    </submittedName>
</protein>
<evidence type="ECO:0000313" key="5">
    <source>
        <dbReference type="Proteomes" id="UP000887564"/>
    </source>
</evidence>
<proteinExistence type="predicted"/>